<keyword evidence="2 4" id="KW-0560">Oxidoreductase</keyword>
<dbReference type="PANTHER" id="PTHR11699">
    <property type="entry name" value="ALDEHYDE DEHYDROGENASE-RELATED"/>
    <property type="match status" value="1"/>
</dbReference>
<dbReference type="InterPro" id="IPR016163">
    <property type="entry name" value="Ald_DH_C"/>
</dbReference>
<dbReference type="Gene3D" id="3.40.309.10">
    <property type="entry name" value="Aldehyde Dehydrogenase, Chain A, domain 2"/>
    <property type="match status" value="1"/>
</dbReference>
<evidence type="ECO:0000256" key="4">
    <source>
        <dbReference type="RuleBase" id="RU003345"/>
    </source>
</evidence>
<dbReference type="PROSITE" id="PS00687">
    <property type="entry name" value="ALDEHYDE_DEHYDR_GLU"/>
    <property type="match status" value="1"/>
</dbReference>
<reference evidence="6 7" key="1">
    <citation type="journal article" date="2024" name="G3 (Bethesda)">
        <title>Genome assembly of Hibiscus sabdariffa L. provides insights into metabolisms of medicinal natural products.</title>
        <authorList>
            <person name="Kim T."/>
        </authorList>
    </citation>
    <scope>NUCLEOTIDE SEQUENCE [LARGE SCALE GENOMIC DNA]</scope>
    <source>
        <strain evidence="6">TK-2024</strain>
        <tissue evidence="6">Old leaves</tissue>
    </source>
</reference>
<evidence type="ECO:0000313" key="7">
    <source>
        <dbReference type="Proteomes" id="UP001396334"/>
    </source>
</evidence>
<evidence type="ECO:0000256" key="1">
    <source>
        <dbReference type="ARBA" id="ARBA00009986"/>
    </source>
</evidence>
<comment type="caution">
    <text evidence="6">The sequence shown here is derived from an EMBL/GenBank/DDBJ whole genome shotgun (WGS) entry which is preliminary data.</text>
</comment>
<gene>
    <name evidence="6" type="ORF">V6N11_061227</name>
</gene>
<dbReference type="InterPro" id="IPR016162">
    <property type="entry name" value="Ald_DH_N"/>
</dbReference>
<dbReference type="SUPFAM" id="SSF53720">
    <property type="entry name" value="ALDH-like"/>
    <property type="match status" value="1"/>
</dbReference>
<organism evidence="6 7">
    <name type="scientific">Hibiscus sabdariffa</name>
    <name type="common">roselle</name>
    <dbReference type="NCBI Taxonomy" id="183260"/>
    <lineage>
        <taxon>Eukaryota</taxon>
        <taxon>Viridiplantae</taxon>
        <taxon>Streptophyta</taxon>
        <taxon>Embryophyta</taxon>
        <taxon>Tracheophyta</taxon>
        <taxon>Spermatophyta</taxon>
        <taxon>Magnoliopsida</taxon>
        <taxon>eudicotyledons</taxon>
        <taxon>Gunneridae</taxon>
        <taxon>Pentapetalae</taxon>
        <taxon>rosids</taxon>
        <taxon>malvids</taxon>
        <taxon>Malvales</taxon>
        <taxon>Malvaceae</taxon>
        <taxon>Malvoideae</taxon>
        <taxon>Hibiscus</taxon>
    </lineage>
</organism>
<dbReference type="EMBL" id="JBBPBN010000097">
    <property type="protein sequence ID" value="KAK8980006.1"/>
    <property type="molecule type" value="Genomic_DNA"/>
</dbReference>
<comment type="similarity">
    <text evidence="1 4">Belongs to the aldehyde dehydrogenase family.</text>
</comment>
<proteinExistence type="inferred from homology"/>
<evidence type="ECO:0000256" key="2">
    <source>
        <dbReference type="ARBA" id="ARBA00023002"/>
    </source>
</evidence>
<feature type="active site" evidence="3">
    <location>
        <position position="271"/>
    </location>
</feature>
<name>A0ABR2NUZ1_9ROSI</name>
<dbReference type="InterPro" id="IPR016160">
    <property type="entry name" value="Ald_DH_CS_CYS"/>
</dbReference>
<protein>
    <recommendedName>
        <fullName evidence="5">Aldehyde dehydrogenase domain-containing protein</fullName>
    </recommendedName>
</protein>
<dbReference type="InterPro" id="IPR016161">
    <property type="entry name" value="Ald_DH/histidinol_DH"/>
</dbReference>
<dbReference type="PROSITE" id="PS00070">
    <property type="entry name" value="ALDEHYDE_DEHYDR_CYS"/>
    <property type="match status" value="1"/>
</dbReference>
<dbReference type="Gene3D" id="3.40.605.10">
    <property type="entry name" value="Aldehyde Dehydrogenase, Chain A, domain 1"/>
    <property type="match status" value="1"/>
</dbReference>
<accession>A0ABR2NUZ1</accession>
<dbReference type="Pfam" id="PF00171">
    <property type="entry name" value="Aldedh"/>
    <property type="match status" value="1"/>
</dbReference>
<dbReference type="Proteomes" id="UP001396334">
    <property type="component" value="Unassembled WGS sequence"/>
</dbReference>
<dbReference type="InterPro" id="IPR029510">
    <property type="entry name" value="Ald_DH_CS_GLU"/>
</dbReference>
<dbReference type="InterPro" id="IPR015590">
    <property type="entry name" value="Aldehyde_DH_dom"/>
</dbReference>
<evidence type="ECO:0000313" key="6">
    <source>
        <dbReference type="EMBL" id="KAK8980006.1"/>
    </source>
</evidence>
<evidence type="ECO:0000256" key="3">
    <source>
        <dbReference type="PROSITE-ProRule" id="PRU10007"/>
    </source>
</evidence>
<sequence>MASQCNGNSKDTESFVNIPPLKFSKLFINGKFVDSVSGKTLETIDPRTGEAIARVSEGDKEDVDLAVKAARQAFDHGPWPRMSGSERGSIMMKFADLIEQNIEEIAALDTITAGKLFSHCKFLEVPAAARILRYYAGAADKIHGTVLKLAKGIQGHTLREPIGVVGSIIPWNFPTLMFFTKAAPALAAGCTVVVKPAEQTPLSALYYAHLANLAGIPEGVLNVVNGFGETAGAAISSHMDVDKVSFTGSTEVGRKIMAAAAASNLKPVSLELGGKSPLIIFEDADIDEAVNIAFNGIFFNKGEVCVASSRVYVQEGIYKKIEKKLVEKANAWIVGDPFDPQVNQGPQIDKKQFEKILSYIEHGKREGATLLTGGNHIGNKGFYIQPTIFSDVKEDMTIAKEEIFGPVMSLMKFKTMEEAIKRANDTTYGLAAGVITKNLNVANSVSRSIRAGLIWINCYGRFDLDCPYGGYKTSGFGRDFGSESLNQYLQIKSVITPIHDSPWH</sequence>
<feature type="domain" description="Aldehyde dehydrogenase" evidence="5">
    <location>
        <begin position="32"/>
        <end position="494"/>
    </location>
</feature>
<keyword evidence="7" id="KW-1185">Reference proteome</keyword>
<evidence type="ECO:0000259" key="5">
    <source>
        <dbReference type="Pfam" id="PF00171"/>
    </source>
</evidence>